<proteinExistence type="predicted"/>
<accession>A0ACB0XV01</accession>
<evidence type="ECO:0000313" key="2">
    <source>
        <dbReference type="Proteomes" id="UP001497535"/>
    </source>
</evidence>
<keyword evidence="2" id="KW-1185">Reference proteome</keyword>
<dbReference type="EMBL" id="CAVMJV010000003">
    <property type="protein sequence ID" value="CAK5018789.1"/>
    <property type="molecule type" value="Genomic_DNA"/>
</dbReference>
<sequence>MFGLFLIIYYSIALLSFLMVLFNAKTEDFFTFEFFELLLLKTNISAFLTTLSLFLFFYLFYGFYLSFYYSLVYSYLIVYNFFVYYYLYLHFLWSFFFYLISE</sequence>
<gene>
    <name evidence="1" type="ORF">MENTE1834_LOCUS3948</name>
</gene>
<evidence type="ECO:0000313" key="1">
    <source>
        <dbReference type="EMBL" id="CAK5018789.1"/>
    </source>
</evidence>
<protein>
    <submittedName>
        <fullName evidence="1">Uncharacterized protein</fullName>
    </submittedName>
</protein>
<organism evidence="1 2">
    <name type="scientific">Meloidogyne enterolobii</name>
    <name type="common">Root-knot nematode worm</name>
    <name type="synonym">Meloidogyne mayaguensis</name>
    <dbReference type="NCBI Taxonomy" id="390850"/>
    <lineage>
        <taxon>Eukaryota</taxon>
        <taxon>Metazoa</taxon>
        <taxon>Ecdysozoa</taxon>
        <taxon>Nematoda</taxon>
        <taxon>Chromadorea</taxon>
        <taxon>Rhabditida</taxon>
        <taxon>Tylenchina</taxon>
        <taxon>Tylenchomorpha</taxon>
        <taxon>Tylenchoidea</taxon>
        <taxon>Meloidogynidae</taxon>
        <taxon>Meloidogyninae</taxon>
        <taxon>Meloidogyne</taxon>
    </lineage>
</organism>
<comment type="caution">
    <text evidence="1">The sequence shown here is derived from an EMBL/GenBank/DDBJ whole genome shotgun (WGS) entry which is preliminary data.</text>
</comment>
<name>A0ACB0XV01_MELEN</name>
<reference evidence="1" key="1">
    <citation type="submission" date="2023-11" db="EMBL/GenBank/DDBJ databases">
        <authorList>
            <person name="Poullet M."/>
        </authorList>
    </citation>
    <scope>NUCLEOTIDE SEQUENCE</scope>
    <source>
        <strain evidence="1">E1834</strain>
    </source>
</reference>
<dbReference type="Proteomes" id="UP001497535">
    <property type="component" value="Unassembled WGS sequence"/>
</dbReference>